<comment type="caution">
    <text evidence="2">The sequence shown here is derived from an EMBL/GenBank/DDBJ whole genome shotgun (WGS) entry which is preliminary data.</text>
</comment>
<dbReference type="Proteomes" id="UP001187682">
    <property type="component" value="Unassembled WGS sequence"/>
</dbReference>
<feature type="compositionally biased region" description="Basic and acidic residues" evidence="1">
    <location>
        <begin position="39"/>
        <end position="55"/>
    </location>
</feature>
<gene>
    <name evidence="2" type="ORF">DNG_10347</name>
</gene>
<evidence type="ECO:0000313" key="2">
    <source>
        <dbReference type="EMBL" id="SPO07652.1"/>
    </source>
</evidence>
<dbReference type="PANTHER" id="PTHR42085:SF2">
    <property type="entry name" value="F-BOX DOMAIN-CONTAINING PROTEIN"/>
    <property type="match status" value="1"/>
</dbReference>
<feature type="region of interest" description="Disordered" evidence="1">
    <location>
        <begin position="85"/>
        <end position="124"/>
    </location>
</feature>
<proteinExistence type="predicted"/>
<organism evidence="2 3">
    <name type="scientific">Cephalotrichum gorgonifer</name>
    <dbReference type="NCBI Taxonomy" id="2041049"/>
    <lineage>
        <taxon>Eukaryota</taxon>
        <taxon>Fungi</taxon>
        <taxon>Dikarya</taxon>
        <taxon>Ascomycota</taxon>
        <taxon>Pezizomycotina</taxon>
        <taxon>Sordariomycetes</taxon>
        <taxon>Hypocreomycetidae</taxon>
        <taxon>Microascales</taxon>
        <taxon>Microascaceae</taxon>
        <taxon>Cephalotrichum</taxon>
    </lineage>
</organism>
<keyword evidence="3" id="KW-1185">Reference proteome</keyword>
<accession>A0AAE8T0M0</accession>
<name>A0AAE8T0M0_9PEZI</name>
<sequence length="336" mass="36840">MALTLPPTSSAIIPTDTSFKHRVRVVGPSTPSPSILTKPHPEPALRDPRPTETENRPTFFSLPPEIRLQIYRHILQASPIRYRQPTPCSPCPPLPKPHHLEPIPADHSLDPDQPPPARKPKQQPRLLPAYRPFSVIPARLLLASRQIHEESHLLPFHANEFAFSNWPYSSALSTALALTRSLTPRQRSAVRYARLDLGAAALLSGTGRSADNWAALCALWSGLRGLRLQVALDSARLDDLYRSRDEAGAAELLAGSLASGLGRARALEQVEVELVSDVWSDRARTRTCSVLEKMLSEAEGMEGKVWVYAVRRVRGQAAGVGKNEGEDADGATARAN</sequence>
<protein>
    <submittedName>
        <fullName evidence="2">Uncharacterized protein</fullName>
    </submittedName>
</protein>
<reference evidence="2" key="1">
    <citation type="submission" date="2018-03" db="EMBL/GenBank/DDBJ databases">
        <authorList>
            <person name="Guldener U."/>
        </authorList>
    </citation>
    <scope>NUCLEOTIDE SEQUENCE</scope>
</reference>
<feature type="region of interest" description="Disordered" evidence="1">
    <location>
        <begin position="24"/>
        <end position="59"/>
    </location>
</feature>
<dbReference type="InterPro" id="IPR038883">
    <property type="entry name" value="AN11006-like"/>
</dbReference>
<dbReference type="AlphaFoldDB" id="A0AAE8T0M0"/>
<dbReference type="EMBL" id="ONZQ02000023">
    <property type="protein sequence ID" value="SPO07652.1"/>
    <property type="molecule type" value="Genomic_DNA"/>
</dbReference>
<evidence type="ECO:0000313" key="3">
    <source>
        <dbReference type="Proteomes" id="UP001187682"/>
    </source>
</evidence>
<dbReference type="PANTHER" id="PTHR42085">
    <property type="entry name" value="F-BOX DOMAIN-CONTAINING PROTEIN"/>
    <property type="match status" value="1"/>
</dbReference>
<evidence type="ECO:0000256" key="1">
    <source>
        <dbReference type="SAM" id="MobiDB-lite"/>
    </source>
</evidence>